<feature type="compositionally biased region" description="Basic and acidic residues" evidence="1">
    <location>
        <begin position="9"/>
        <end position="20"/>
    </location>
</feature>
<feature type="transmembrane region" description="Helical" evidence="2">
    <location>
        <begin position="207"/>
        <end position="225"/>
    </location>
</feature>
<reference evidence="4 5" key="1">
    <citation type="journal article" date="2009" name="Stand. Genomic Sci.">
        <title>Complete genome sequence of Beutenbergia cavernae type strain (HKI 0122).</title>
        <authorList>
            <person name="Land M."/>
            <person name="Pukall R."/>
            <person name="Abt B."/>
            <person name="Goker M."/>
            <person name="Rohde M."/>
            <person name="Glavina Del Rio T."/>
            <person name="Tice H."/>
            <person name="Copeland A."/>
            <person name="Cheng J.F."/>
            <person name="Lucas S."/>
            <person name="Chen F."/>
            <person name="Nolan M."/>
            <person name="Bruce D."/>
            <person name="Goodwin L."/>
            <person name="Pitluck S."/>
            <person name="Ivanova N."/>
            <person name="Mavromatis K."/>
            <person name="Ovchinnikova G."/>
            <person name="Pati A."/>
            <person name="Chen A."/>
            <person name="Palaniappan K."/>
            <person name="Hauser L."/>
            <person name="Chang Y.J."/>
            <person name="Jefferies C.C."/>
            <person name="Saunders E."/>
            <person name="Brettin T."/>
            <person name="Detter J.C."/>
            <person name="Han C."/>
            <person name="Chain P."/>
            <person name="Bristow J."/>
            <person name="Eisen J.A."/>
            <person name="Markowitz V."/>
            <person name="Hugenholtz P."/>
            <person name="Kyrpides N.C."/>
            <person name="Klenk H.P."/>
            <person name="Lapidus A."/>
        </authorList>
    </citation>
    <scope>NUCLEOTIDE SEQUENCE [LARGE SCALE GENOMIC DNA]</scope>
    <source>
        <strain evidence="5">ATCC BAA-8 / DSM 12333 / NBRC 16432</strain>
    </source>
</reference>
<protein>
    <submittedName>
        <fullName evidence="4">Fatty acid desaturase</fullName>
    </submittedName>
</protein>
<dbReference type="GO" id="GO:0016717">
    <property type="term" value="F:oxidoreductase activity, acting on paired donors, with oxidation of a pair of donors resulting in the reduction of molecular oxygen to two molecules of water"/>
    <property type="evidence" value="ECO:0007669"/>
    <property type="project" value="TreeGrafter"/>
</dbReference>
<dbReference type="PANTHER" id="PTHR19353:SF19">
    <property type="entry name" value="DELTA(5) FATTY ACID DESATURASE C-RELATED"/>
    <property type="match status" value="1"/>
</dbReference>
<dbReference type="HOGENOM" id="CLU_016265_1_0_11"/>
<dbReference type="GO" id="GO:0016020">
    <property type="term" value="C:membrane"/>
    <property type="evidence" value="ECO:0007669"/>
    <property type="project" value="TreeGrafter"/>
</dbReference>
<evidence type="ECO:0000256" key="1">
    <source>
        <dbReference type="SAM" id="MobiDB-lite"/>
    </source>
</evidence>
<evidence type="ECO:0000256" key="2">
    <source>
        <dbReference type="SAM" id="Phobius"/>
    </source>
</evidence>
<feature type="transmembrane region" description="Helical" evidence="2">
    <location>
        <begin position="42"/>
        <end position="64"/>
    </location>
</feature>
<feature type="region of interest" description="Disordered" evidence="1">
    <location>
        <begin position="1"/>
        <end position="20"/>
    </location>
</feature>
<dbReference type="PANTHER" id="PTHR19353">
    <property type="entry name" value="FATTY ACID DESATURASE 2"/>
    <property type="match status" value="1"/>
</dbReference>
<feature type="domain" description="Fatty acid desaturase" evidence="3">
    <location>
        <begin position="69"/>
        <end position="329"/>
    </location>
</feature>
<dbReference type="EMBL" id="CP001618">
    <property type="protein sequence ID" value="ACQ78931.1"/>
    <property type="molecule type" value="Genomic_DNA"/>
</dbReference>
<feature type="transmembrane region" description="Helical" evidence="2">
    <location>
        <begin position="70"/>
        <end position="94"/>
    </location>
</feature>
<dbReference type="GO" id="GO:0008610">
    <property type="term" value="P:lipid biosynthetic process"/>
    <property type="evidence" value="ECO:0007669"/>
    <property type="project" value="UniProtKB-ARBA"/>
</dbReference>
<dbReference type="PIRSF" id="PIRSF015921">
    <property type="entry name" value="FA_sphinglp_des"/>
    <property type="match status" value="1"/>
</dbReference>
<accession>C5BY37</accession>
<dbReference type="Proteomes" id="UP000007962">
    <property type="component" value="Chromosome"/>
</dbReference>
<name>C5BY37_BEUC1</name>
<organism evidence="4 5">
    <name type="scientific">Beutenbergia cavernae (strain ATCC BAA-8 / DSM 12333 / CCUG 43141 / JCM 11478 / NBRC 16432 / NCIMB 13614 / HKI 0122)</name>
    <dbReference type="NCBI Taxonomy" id="471853"/>
    <lineage>
        <taxon>Bacteria</taxon>
        <taxon>Bacillati</taxon>
        <taxon>Actinomycetota</taxon>
        <taxon>Actinomycetes</taxon>
        <taxon>Micrococcales</taxon>
        <taxon>Beutenbergiaceae</taxon>
        <taxon>Beutenbergia</taxon>
    </lineage>
</organism>
<dbReference type="OrthoDB" id="104711at2"/>
<evidence type="ECO:0000259" key="3">
    <source>
        <dbReference type="Pfam" id="PF00487"/>
    </source>
</evidence>
<dbReference type="eggNOG" id="COG3239">
    <property type="taxonomic scope" value="Bacteria"/>
</dbReference>
<dbReference type="KEGG" id="bcv:Bcav_0669"/>
<dbReference type="RefSeq" id="WP_012725711.1">
    <property type="nucleotide sequence ID" value="NC_012669.1"/>
</dbReference>
<keyword evidence="2" id="KW-0472">Membrane</keyword>
<evidence type="ECO:0000313" key="5">
    <source>
        <dbReference type="Proteomes" id="UP000007962"/>
    </source>
</evidence>
<evidence type="ECO:0000313" key="4">
    <source>
        <dbReference type="EMBL" id="ACQ78931.1"/>
    </source>
</evidence>
<dbReference type="STRING" id="471853.Bcav_0669"/>
<dbReference type="Pfam" id="PF00487">
    <property type="entry name" value="FA_desaturase"/>
    <property type="match status" value="1"/>
</dbReference>
<dbReference type="InterPro" id="IPR012171">
    <property type="entry name" value="Fatty_acid_desaturase"/>
</dbReference>
<dbReference type="InterPro" id="IPR005804">
    <property type="entry name" value="FA_desaturase_dom"/>
</dbReference>
<gene>
    <name evidence="4" type="ordered locus">Bcav_0669</name>
</gene>
<sequence>MTAATSTTDRPDAPTRPRDAHVNPYTELAARIRAEGFLRRRYGYYVLRSGAVLGLLAATTAAFVVIGDSWWQMVTAVIFGVLFTQAAFLGHDAAHRQVFASGPRNEWAGILLANLVVGISIGWWQSKHTRHHANPNKVGADPDIAPGVVAFTERVADGRRTPMGRWLTARQGWLFFPLLLLEGLNLHVQGVRRVLAPEPVKRRGLEITLLAVRLVGFMALTFWVLSPGVAFAFLGVQLAVFGVYMGASFAPNHKGMPVVPADVTIDFLNRQVRMSRNISGGAFMDLLMGGLNLQAEHHLFPSMPRPNLRRVQPIVRAYCAEHGIPYTETTIWQSYGIVIRYLNEVGLRARDPWACPLATQLR</sequence>
<keyword evidence="2" id="KW-1133">Transmembrane helix</keyword>
<proteinExistence type="predicted"/>
<dbReference type="AlphaFoldDB" id="C5BY37"/>
<dbReference type="CDD" id="cd03506">
    <property type="entry name" value="Delta6-FADS-like"/>
    <property type="match status" value="1"/>
</dbReference>
<keyword evidence="2" id="KW-0812">Transmembrane</keyword>
<keyword evidence="5" id="KW-1185">Reference proteome</keyword>